<evidence type="ECO:0000256" key="3">
    <source>
        <dbReference type="ARBA" id="ARBA00022723"/>
    </source>
</evidence>
<dbReference type="PANTHER" id="PTHR46696">
    <property type="entry name" value="P450, PUTATIVE (EUROFUNG)-RELATED"/>
    <property type="match status" value="1"/>
</dbReference>
<evidence type="ECO:0000256" key="4">
    <source>
        <dbReference type="ARBA" id="ARBA00023002"/>
    </source>
</evidence>
<dbReference type="InterPro" id="IPR002397">
    <property type="entry name" value="Cyt_P450_B"/>
</dbReference>
<evidence type="ECO:0000313" key="9">
    <source>
        <dbReference type="Proteomes" id="UP000252698"/>
    </source>
</evidence>
<evidence type="ECO:0000256" key="1">
    <source>
        <dbReference type="ARBA" id="ARBA00010617"/>
    </source>
</evidence>
<dbReference type="CDD" id="cd11033">
    <property type="entry name" value="CYP142-like"/>
    <property type="match status" value="1"/>
</dbReference>
<dbReference type="Pfam" id="PF00067">
    <property type="entry name" value="p450"/>
    <property type="match status" value="1"/>
</dbReference>
<sequence>MSGVRELPEDCTTVDLADPWFFQLHDQYELWRRLRAKNPVFRTEPGEGRPGFWSVTRFEDVQRVYRDNRRFTSERGNVLTTLLAGGDSAAGKMLAVSDGERHRELRNVMLKAFSPRFLRSVESRVREMADRLICEVVERGGDFAADVAERIPMGTICHLLGVPESDQAYLLTLTKSALSSEHEDATEEAAVRARNEILLYFLDLLDGIRKTPREGAIAALADGAVGGRPLTEEEIVFNCYSLVIGGDETSRLSMIGAVHALAEHPEQWKLLRAGKVGTDTAVDEVLRWTTPAMHFGRTTLEEVTIGSRTIGPDSVVVLWNTSANRDEEVFEEPDRFLLSRAANRHLTFGYGPHFCIGAHLGRAEVGAVLDALRTHASALELTGEPRRVHSNFLNGFSSLPVAFTPA</sequence>
<dbReference type="InterPro" id="IPR017972">
    <property type="entry name" value="Cyt_P450_CS"/>
</dbReference>
<comment type="similarity">
    <text evidence="1 7">Belongs to the cytochrome P450 family.</text>
</comment>
<dbReference type="GO" id="GO:0005506">
    <property type="term" value="F:iron ion binding"/>
    <property type="evidence" value="ECO:0007669"/>
    <property type="project" value="InterPro"/>
</dbReference>
<proteinExistence type="inferred from homology"/>
<dbReference type="GO" id="GO:0008395">
    <property type="term" value="F:steroid hydroxylase activity"/>
    <property type="evidence" value="ECO:0007669"/>
    <property type="project" value="TreeGrafter"/>
</dbReference>
<accession>A0A2Z5JN28</accession>
<reference evidence="8 9" key="1">
    <citation type="journal article" date="2018" name="Front. Microbiol.">
        <title>Genome Sequencing of Streptomyces atratus SCSIOZH16 and Activation Production of Nocardamine via Metabolic Engineering.</title>
        <authorList>
            <person name="Li Y."/>
            <person name="Zhang C."/>
            <person name="Liu C."/>
            <person name="Ju J."/>
            <person name="Ma J."/>
        </authorList>
    </citation>
    <scope>NUCLEOTIDE SEQUENCE [LARGE SCALE GENOMIC DNA]</scope>
    <source>
        <strain evidence="8 9">SCSIO_ZH16</strain>
    </source>
</reference>
<dbReference type="PROSITE" id="PS00086">
    <property type="entry name" value="CYTOCHROME_P450"/>
    <property type="match status" value="1"/>
</dbReference>
<keyword evidence="3 7" id="KW-0479">Metal-binding</keyword>
<protein>
    <submittedName>
        <fullName evidence="8">Cytochrome P450</fullName>
    </submittedName>
</protein>
<organism evidence="8 9">
    <name type="scientific">Streptomyces atratus</name>
    <dbReference type="NCBI Taxonomy" id="1893"/>
    <lineage>
        <taxon>Bacteria</taxon>
        <taxon>Bacillati</taxon>
        <taxon>Actinomycetota</taxon>
        <taxon>Actinomycetes</taxon>
        <taxon>Kitasatosporales</taxon>
        <taxon>Streptomycetaceae</taxon>
        <taxon>Streptomyces</taxon>
    </lineage>
</organism>
<keyword evidence="2 7" id="KW-0349">Heme</keyword>
<dbReference type="SUPFAM" id="SSF48264">
    <property type="entry name" value="Cytochrome P450"/>
    <property type="match status" value="1"/>
</dbReference>
<keyword evidence="5 7" id="KW-0408">Iron</keyword>
<dbReference type="AlphaFoldDB" id="A0A2Z5JN28"/>
<evidence type="ECO:0000256" key="5">
    <source>
        <dbReference type="ARBA" id="ARBA00023004"/>
    </source>
</evidence>
<evidence type="ECO:0000313" key="8">
    <source>
        <dbReference type="EMBL" id="AXE81831.1"/>
    </source>
</evidence>
<dbReference type="EMBL" id="CP027306">
    <property type="protein sequence ID" value="AXE81831.1"/>
    <property type="molecule type" value="Genomic_DNA"/>
</dbReference>
<keyword evidence="6 7" id="KW-0503">Monooxygenase</keyword>
<dbReference type="Proteomes" id="UP000252698">
    <property type="component" value="Chromosome"/>
</dbReference>
<dbReference type="PRINTS" id="PR00359">
    <property type="entry name" value="BP450"/>
</dbReference>
<name>A0A2Z5JN28_STRAR</name>
<dbReference type="InterPro" id="IPR001128">
    <property type="entry name" value="Cyt_P450"/>
</dbReference>
<dbReference type="InterPro" id="IPR036396">
    <property type="entry name" value="Cyt_P450_sf"/>
</dbReference>
<dbReference type="GO" id="GO:0036199">
    <property type="term" value="F:cholest-4-en-3-one 26-monooxygenase activity"/>
    <property type="evidence" value="ECO:0007669"/>
    <property type="project" value="TreeGrafter"/>
</dbReference>
<dbReference type="KEGG" id="sata:C5746_38405"/>
<evidence type="ECO:0000256" key="6">
    <source>
        <dbReference type="ARBA" id="ARBA00023033"/>
    </source>
</evidence>
<keyword evidence="4 7" id="KW-0560">Oxidoreductase</keyword>
<dbReference type="FunFam" id="1.10.630.10:FF:000018">
    <property type="entry name" value="Cytochrome P450 monooxygenase"/>
    <property type="match status" value="1"/>
</dbReference>
<dbReference type="PANTHER" id="PTHR46696:SF4">
    <property type="entry name" value="BIOTIN BIOSYNTHESIS CYTOCHROME P450"/>
    <property type="match status" value="1"/>
</dbReference>
<dbReference type="GO" id="GO:0020037">
    <property type="term" value="F:heme binding"/>
    <property type="evidence" value="ECO:0007669"/>
    <property type="project" value="InterPro"/>
</dbReference>
<dbReference type="RefSeq" id="WP_114248235.1">
    <property type="nucleotide sequence ID" value="NZ_CP027306.1"/>
</dbReference>
<evidence type="ECO:0000256" key="7">
    <source>
        <dbReference type="RuleBase" id="RU000461"/>
    </source>
</evidence>
<dbReference type="GeneID" id="95524181"/>
<dbReference type="Gene3D" id="1.10.630.10">
    <property type="entry name" value="Cytochrome P450"/>
    <property type="match status" value="1"/>
</dbReference>
<gene>
    <name evidence="8" type="ORF">C5746_38405</name>
</gene>
<evidence type="ECO:0000256" key="2">
    <source>
        <dbReference type="ARBA" id="ARBA00022617"/>
    </source>
</evidence>
<dbReference type="GO" id="GO:0006707">
    <property type="term" value="P:cholesterol catabolic process"/>
    <property type="evidence" value="ECO:0007669"/>
    <property type="project" value="TreeGrafter"/>
</dbReference>